<dbReference type="InterPro" id="IPR044913">
    <property type="entry name" value="P_trefoil_dom_sf"/>
</dbReference>
<dbReference type="Gene3D" id="2.60.40.3210">
    <property type="entry name" value="Zona pellucida, ZP-N domain"/>
    <property type="match status" value="1"/>
</dbReference>
<dbReference type="InterPro" id="IPR051148">
    <property type="entry name" value="Zona_Pellucida_Domain_gp"/>
</dbReference>
<dbReference type="PANTHER" id="PTHR23343:SF31">
    <property type="entry name" value="ZONA PELLUCIDA SPERM-BINDING PROTEIN 4"/>
    <property type="match status" value="1"/>
</dbReference>
<dbReference type="GO" id="GO:0032190">
    <property type="term" value="F:acrosin binding"/>
    <property type="evidence" value="ECO:0007669"/>
    <property type="project" value="TreeGrafter"/>
</dbReference>
<dbReference type="Pfam" id="PF00100">
    <property type="entry name" value="Zona_pellucida"/>
    <property type="match status" value="1"/>
</dbReference>
<evidence type="ECO:0000256" key="17">
    <source>
        <dbReference type="ARBA" id="ARBA00042273"/>
    </source>
</evidence>
<accession>A0A3B4BH77</accession>
<evidence type="ECO:0000256" key="2">
    <source>
        <dbReference type="ARBA" id="ARBA00010863"/>
    </source>
</evidence>
<dbReference type="PROSITE" id="PS51034">
    <property type="entry name" value="ZP_2"/>
    <property type="match status" value="1"/>
</dbReference>
<dbReference type="InterPro" id="IPR001507">
    <property type="entry name" value="ZP_dom"/>
</dbReference>
<evidence type="ECO:0000256" key="15">
    <source>
        <dbReference type="ARBA" id="ARBA00037545"/>
    </source>
</evidence>
<keyword evidence="13" id="KW-0278">Fertilization</keyword>
<keyword evidence="12" id="KW-0325">Glycoprotein</keyword>
<evidence type="ECO:0000256" key="4">
    <source>
        <dbReference type="ARBA" id="ARBA00022525"/>
    </source>
</evidence>
<keyword evidence="5" id="KW-0272">Extracellular matrix</keyword>
<feature type="disulfide bond" evidence="19">
    <location>
        <begin position="218"/>
        <end position="233"/>
    </location>
</feature>
<evidence type="ECO:0000313" key="24">
    <source>
        <dbReference type="Proteomes" id="UP000261520"/>
    </source>
</evidence>
<dbReference type="Proteomes" id="UP000261520">
    <property type="component" value="Unplaced"/>
</dbReference>
<feature type="compositionally biased region" description="Low complexity" evidence="20">
    <location>
        <begin position="124"/>
        <end position="135"/>
    </location>
</feature>
<evidence type="ECO:0000256" key="10">
    <source>
        <dbReference type="ARBA" id="ARBA00023157"/>
    </source>
</evidence>
<feature type="compositionally biased region" description="Polar residues" evidence="20">
    <location>
        <begin position="1"/>
        <end position="13"/>
    </location>
</feature>
<evidence type="ECO:0000256" key="16">
    <source>
        <dbReference type="ARBA" id="ARBA00040238"/>
    </source>
</evidence>
<dbReference type="PANTHER" id="PTHR23343">
    <property type="entry name" value="ZONA PELLUCIDA SPERM-BINDING PROTEIN"/>
    <property type="match status" value="1"/>
</dbReference>
<feature type="region of interest" description="Disordered" evidence="20">
    <location>
        <begin position="1"/>
        <end position="200"/>
    </location>
</feature>
<evidence type="ECO:0000256" key="19">
    <source>
        <dbReference type="PROSITE-ProRule" id="PRU00779"/>
    </source>
</evidence>
<dbReference type="InterPro" id="IPR042235">
    <property type="entry name" value="ZP-C_dom"/>
</dbReference>
<evidence type="ECO:0000256" key="11">
    <source>
        <dbReference type="ARBA" id="ARBA00023170"/>
    </source>
</evidence>
<keyword evidence="6" id="KW-0165">Cleavage on pair of basic residues</keyword>
<dbReference type="Gene3D" id="4.10.110.10">
    <property type="entry name" value="Spasmolytic Protein, domain 1"/>
    <property type="match status" value="1"/>
</dbReference>
<reference evidence="23" key="1">
    <citation type="submission" date="2025-08" db="UniProtKB">
        <authorList>
            <consortium name="Ensembl"/>
        </authorList>
    </citation>
    <scope>IDENTIFICATION</scope>
</reference>
<keyword evidence="4" id="KW-0964">Secreted</keyword>
<dbReference type="SMART" id="SM00018">
    <property type="entry name" value="PD"/>
    <property type="match status" value="1"/>
</dbReference>
<keyword evidence="24" id="KW-1185">Reference proteome</keyword>
<feature type="compositionally biased region" description="Polar residues" evidence="20">
    <location>
        <begin position="169"/>
        <end position="189"/>
    </location>
</feature>
<evidence type="ECO:0000256" key="18">
    <source>
        <dbReference type="ARBA" id="ARBA00042573"/>
    </source>
</evidence>
<evidence type="ECO:0000256" key="6">
    <source>
        <dbReference type="ARBA" id="ARBA00022685"/>
    </source>
</evidence>
<feature type="disulfide bond" evidence="19">
    <location>
        <begin position="208"/>
        <end position="234"/>
    </location>
</feature>
<dbReference type="SMART" id="SM00241">
    <property type="entry name" value="ZP"/>
    <property type="match status" value="1"/>
</dbReference>
<keyword evidence="7" id="KW-0812">Transmembrane</keyword>
<evidence type="ECO:0000256" key="13">
    <source>
        <dbReference type="ARBA" id="ARBA00023279"/>
    </source>
</evidence>
<evidence type="ECO:0000256" key="3">
    <source>
        <dbReference type="ARBA" id="ARBA00022475"/>
    </source>
</evidence>
<dbReference type="GO" id="GO:0035805">
    <property type="term" value="C:egg coat"/>
    <property type="evidence" value="ECO:0007669"/>
    <property type="project" value="UniProtKB-SubCell"/>
</dbReference>
<comment type="function">
    <text evidence="15">Component of the zona pellucida, an extracellular matrix surrounding oocytes which mediates sperm binding, induction of the acrosome reaction and prevents post-fertilization polyspermy. The zona pellucida is composed of 3 to 4 glycoproteins, ZP1, ZP2, ZP3, and ZP4. ZP4 may act as a sperm receptor.</text>
</comment>
<dbReference type="GO" id="GO:0060468">
    <property type="term" value="P:prevention of polyspermy"/>
    <property type="evidence" value="ECO:0007669"/>
    <property type="project" value="TreeGrafter"/>
</dbReference>
<dbReference type="InterPro" id="IPR000519">
    <property type="entry name" value="P_trefoil_dom"/>
</dbReference>
<dbReference type="Gene3D" id="2.60.40.4100">
    <property type="entry name" value="Zona pellucida, ZP-C domain"/>
    <property type="match status" value="1"/>
</dbReference>
<dbReference type="PROSITE" id="PS51448">
    <property type="entry name" value="P_TREFOIL_2"/>
    <property type="match status" value="1"/>
</dbReference>
<evidence type="ECO:0000256" key="12">
    <source>
        <dbReference type="ARBA" id="ARBA00023180"/>
    </source>
</evidence>
<dbReference type="PROSITE" id="PS00025">
    <property type="entry name" value="P_TREFOIL_1"/>
    <property type="match status" value="1"/>
</dbReference>
<dbReference type="Ensembl" id="ENSPMGT00000029682.1">
    <property type="protein sequence ID" value="ENSPMGP00000027867.1"/>
    <property type="gene ID" value="ENSPMGG00000022454.1"/>
</dbReference>
<feature type="compositionally biased region" description="Polar residues" evidence="20">
    <location>
        <begin position="20"/>
        <end position="72"/>
    </location>
</feature>
<proteinExistence type="inferred from homology"/>
<dbReference type="Pfam" id="PF23344">
    <property type="entry name" value="ZP-N"/>
    <property type="match status" value="1"/>
</dbReference>
<keyword evidence="3" id="KW-1003">Cell membrane</keyword>
<evidence type="ECO:0000256" key="7">
    <source>
        <dbReference type="ARBA" id="ARBA00022692"/>
    </source>
</evidence>
<keyword evidence="9" id="KW-0472">Membrane</keyword>
<evidence type="ECO:0000259" key="22">
    <source>
        <dbReference type="PROSITE" id="PS51448"/>
    </source>
</evidence>
<keyword evidence="8" id="KW-1133">Transmembrane helix</keyword>
<evidence type="ECO:0000256" key="5">
    <source>
        <dbReference type="ARBA" id="ARBA00022530"/>
    </source>
</evidence>
<reference evidence="23" key="2">
    <citation type="submission" date="2025-09" db="UniProtKB">
        <authorList>
            <consortium name="Ensembl"/>
        </authorList>
    </citation>
    <scope>IDENTIFICATION</scope>
</reference>
<evidence type="ECO:0000256" key="9">
    <source>
        <dbReference type="ARBA" id="ARBA00023136"/>
    </source>
</evidence>
<evidence type="ECO:0000256" key="20">
    <source>
        <dbReference type="SAM" id="MobiDB-lite"/>
    </source>
</evidence>
<comment type="caution">
    <text evidence="19">Lacks conserved residue(s) required for the propagation of feature annotation.</text>
</comment>
<comment type="similarity">
    <text evidence="2">Belongs to the ZP domain family. ZPB subfamily.</text>
</comment>
<dbReference type="AlphaFoldDB" id="A0A3B4BH77"/>
<keyword evidence="10 19" id="KW-1015">Disulfide bond</keyword>
<evidence type="ECO:0000259" key="21">
    <source>
        <dbReference type="PROSITE" id="PS51034"/>
    </source>
</evidence>
<evidence type="ECO:0000256" key="1">
    <source>
        <dbReference type="ARBA" id="ARBA00004251"/>
    </source>
</evidence>
<keyword evidence="11" id="KW-0675">Receptor</keyword>
<evidence type="ECO:0000313" key="23">
    <source>
        <dbReference type="Ensembl" id="ENSPMGP00000027867.1"/>
    </source>
</evidence>
<evidence type="ECO:0000256" key="8">
    <source>
        <dbReference type="ARBA" id="ARBA00022989"/>
    </source>
</evidence>
<dbReference type="CDD" id="cd00111">
    <property type="entry name" value="Trefoil"/>
    <property type="match status" value="1"/>
</dbReference>
<dbReference type="InterPro" id="IPR055355">
    <property type="entry name" value="ZP-C"/>
</dbReference>
<feature type="domain" description="ZP" evidence="21">
    <location>
        <begin position="249"/>
        <end position="527"/>
    </location>
</feature>
<protein>
    <recommendedName>
        <fullName evidence="16">Zona pellucida sperm-binding protein 4</fullName>
    </recommendedName>
    <alternativeName>
        <fullName evidence="18">Zona pellucida glycoprotein 4</fullName>
    </alternativeName>
    <alternativeName>
        <fullName evidence="17">Zona pellucida protein B</fullName>
    </alternativeName>
</protein>
<dbReference type="Pfam" id="PF00088">
    <property type="entry name" value="Trefoil"/>
    <property type="match status" value="1"/>
</dbReference>
<feature type="domain" description="P-type" evidence="22">
    <location>
        <begin position="206"/>
        <end position="244"/>
    </location>
</feature>
<dbReference type="SUPFAM" id="SSF57492">
    <property type="entry name" value="Trefoil"/>
    <property type="match status" value="1"/>
</dbReference>
<comment type="subcellular location">
    <subcellularLocation>
        <location evidence="1">Cell membrane</location>
        <topology evidence="1">Single-pass type I membrane protein</topology>
    </subcellularLocation>
    <subcellularLocation>
        <location evidence="14">Zona pellucida</location>
    </subcellularLocation>
</comment>
<dbReference type="GO" id="GO:0005886">
    <property type="term" value="C:plasma membrane"/>
    <property type="evidence" value="ECO:0007669"/>
    <property type="project" value="UniProtKB-SubCell"/>
</dbReference>
<name>A0A3B4BH77_9GOBI</name>
<sequence>QSQSSYRWVSTGSKPAHPLPSQTGNQWSGSENQPAQTPTSQWTKTETQPADPLPSQTGSQSQSGYRWPSTGNKPAHPLPSQTGSQGPSSGHQPSDHLPSQTGTQSQSGNRWPSIGSKPAHPLPSQTGSQSQSGNQWVSTGSKPAHPLPSQTGSQWSSSGQQPSDHLPSRTGSQSQSGNQWASTVSNWVSTGGKPASPLPSQSHWTLNCNVAAEVRIPCGSANISADECQGINCCFDGQSCFFGSAVTVQCTKDGQFIVVVAKDSTLPRLVLESITLLGSGQGCTHADSNSQFAIYQFPVTKCGSHVMEDSDAILYENRLSSSYEVGVGPYGSITRDSQFELLFQCKYTGSAVETVIMEVVKIDHPIHPVAAIGPINVQLRLANGQCQTKGCYEAYTSYYTEYPVTKVLRDPVYVEVQLMDKTDPLLVLRLGRCWVTTSPNPHTLPQWDILINGCPYNDDRYISTIVPIGPFAELDYPSHYRRFFFKMFTFVDTGSLSPLTQQIYIHCSTDVCDAKPGHNCEPRCYRQRRDVDAVVNENAERRAVGSVGPILISKPDQ</sequence>
<dbReference type="InterPro" id="IPR017957">
    <property type="entry name" value="P_trefoil_CS"/>
</dbReference>
<dbReference type="GO" id="GO:0007339">
    <property type="term" value="P:binding of sperm to zona pellucida"/>
    <property type="evidence" value="ECO:0007669"/>
    <property type="project" value="TreeGrafter"/>
</dbReference>
<dbReference type="InterPro" id="IPR055356">
    <property type="entry name" value="ZP-N"/>
</dbReference>
<organism evidence="23 24">
    <name type="scientific">Periophthalmus magnuspinnatus</name>
    <dbReference type="NCBI Taxonomy" id="409849"/>
    <lineage>
        <taxon>Eukaryota</taxon>
        <taxon>Metazoa</taxon>
        <taxon>Chordata</taxon>
        <taxon>Craniata</taxon>
        <taxon>Vertebrata</taxon>
        <taxon>Euteleostomi</taxon>
        <taxon>Actinopterygii</taxon>
        <taxon>Neopterygii</taxon>
        <taxon>Teleostei</taxon>
        <taxon>Neoteleostei</taxon>
        <taxon>Acanthomorphata</taxon>
        <taxon>Gobiaria</taxon>
        <taxon>Gobiiformes</taxon>
        <taxon>Gobioidei</taxon>
        <taxon>Gobiidae</taxon>
        <taxon>Oxudercinae</taxon>
        <taxon>Periophthalmus</taxon>
    </lineage>
</organism>
<feature type="compositionally biased region" description="Low complexity" evidence="20">
    <location>
        <begin position="79"/>
        <end position="92"/>
    </location>
</feature>
<dbReference type="STRING" id="409849.ENSPMGP00000027867"/>
<dbReference type="GO" id="GO:0035804">
    <property type="term" value="F:structural constituent of egg coat"/>
    <property type="evidence" value="ECO:0007669"/>
    <property type="project" value="TreeGrafter"/>
</dbReference>
<feature type="compositionally biased region" description="Polar residues" evidence="20">
    <location>
        <begin position="97"/>
        <end position="110"/>
    </location>
</feature>
<evidence type="ECO:0000256" key="14">
    <source>
        <dbReference type="ARBA" id="ARBA00024183"/>
    </source>
</evidence>
<feature type="compositionally biased region" description="Low complexity" evidence="20">
    <location>
        <begin position="148"/>
        <end position="163"/>
    </location>
</feature>